<sequence length="147" mass="15416">MTWTGLLQGSDELHGKNAFGARFEREGVVVLQLRRYGKGSSARSDARGSRNREDRTLTQLVMAAADIGRDRPAVVGQGYAVNFGELKGRAQGAAIAMASEAVDDSALTVALMTSVPGLAVSGPRGLADTLAGIRIQAMMVLAEAELV</sequence>
<gene>
    <name evidence="1" type="ORF">CSW57_17605</name>
</gene>
<evidence type="ECO:0000313" key="2">
    <source>
        <dbReference type="Proteomes" id="UP000225108"/>
    </source>
</evidence>
<dbReference type="AlphaFoldDB" id="A0A2G3PIC1"/>
<organism evidence="1 2">
    <name type="scientific">Williamsia marianensis</name>
    <dbReference type="NCBI Taxonomy" id="85044"/>
    <lineage>
        <taxon>Bacteria</taxon>
        <taxon>Bacillati</taxon>
        <taxon>Actinomycetota</taxon>
        <taxon>Actinomycetes</taxon>
        <taxon>Mycobacteriales</taxon>
        <taxon>Nocardiaceae</taxon>
        <taxon>Williamsia</taxon>
    </lineage>
</organism>
<protein>
    <submittedName>
        <fullName evidence="1">Uncharacterized protein</fullName>
    </submittedName>
</protein>
<dbReference type="Proteomes" id="UP000225108">
    <property type="component" value="Unassembled WGS sequence"/>
</dbReference>
<evidence type="ECO:0000313" key="1">
    <source>
        <dbReference type="EMBL" id="PHV65564.1"/>
    </source>
</evidence>
<comment type="caution">
    <text evidence="1">The sequence shown here is derived from an EMBL/GenBank/DDBJ whole genome shotgun (WGS) entry which is preliminary data.</text>
</comment>
<dbReference type="EMBL" id="PEBD01000010">
    <property type="protein sequence ID" value="PHV65564.1"/>
    <property type="molecule type" value="Genomic_DNA"/>
</dbReference>
<accession>A0A2G3PIC1</accession>
<proteinExistence type="predicted"/>
<reference evidence="1 2" key="1">
    <citation type="submission" date="2017-10" db="EMBL/GenBank/DDBJ databases">
        <title>The draft genome sequence of Williamsia sp. BULT 1.1 isolated from the semi-arid grassland soils from South Africa.</title>
        <authorList>
            <person name="Kabwe M.H."/>
            <person name="Govender N."/>
            <person name="Mutseka Lunga P."/>
            <person name="Vikram S."/>
            <person name="Makhalanyane T.P."/>
        </authorList>
    </citation>
    <scope>NUCLEOTIDE SEQUENCE [LARGE SCALE GENOMIC DNA]</scope>
    <source>
        <strain evidence="1 2">BULT 1.1</strain>
    </source>
</reference>
<name>A0A2G3PIC1_WILMA</name>